<evidence type="ECO:0000313" key="1">
    <source>
        <dbReference type="EMBL" id="CAB5219658.1"/>
    </source>
</evidence>
<protein>
    <submittedName>
        <fullName evidence="1">Uncharacterized protein</fullName>
    </submittedName>
</protein>
<organism evidence="1">
    <name type="scientific">uncultured Caudovirales phage</name>
    <dbReference type="NCBI Taxonomy" id="2100421"/>
    <lineage>
        <taxon>Viruses</taxon>
        <taxon>Duplodnaviria</taxon>
        <taxon>Heunggongvirae</taxon>
        <taxon>Uroviricota</taxon>
        <taxon>Caudoviricetes</taxon>
        <taxon>Peduoviridae</taxon>
        <taxon>Maltschvirus</taxon>
        <taxon>Maltschvirus maltsch</taxon>
    </lineage>
</organism>
<reference evidence="1" key="1">
    <citation type="submission" date="2020-05" db="EMBL/GenBank/DDBJ databases">
        <authorList>
            <person name="Chiriac C."/>
            <person name="Salcher M."/>
            <person name="Ghai R."/>
            <person name="Kavagutti S V."/>
        </authorList>
    </citation>
    <scope>NUCLEOTIDE SEQUENCE</scope>
</reference>
<sequence length="180" mass="17878">MALDFPSSPTNGQIYSNYYYDSTTGAWRANAPLAVGVPLGGAAGTFLTKTTGTDYDTQWATTLPVANGGTGATTASAARTNLGVSAPGDAGIPYRTAAGQAVAATATSVAVTFPSSRFTVAPILNVTIVAQPAGNVVVPYTNGSVTSTGFTVAAYTLGGALVAATFHWNATQMTSGAAAG</sequence>
<proteinExistence type="predicted"/>
<name>A0A6J7WS63_9CAUD</name>
<dbReference type="EMBL" id="LR798267">
    <property type="protein sequence ID" value="CAB5219658.1"/>
    <property type="molecule type" value="Genomic_DNA"/>
</dbReference>
<gene>
    <name evidence="1" type="ORF">UFOVP221_110</name>
</gene>
<accession>A0A6J7WS63</accession>